<dbReference type="InterPro" id="IPR019198">
    <property type="entry name" value="Beta_propeller_containing"/>
</dbReference>
<feature type="compositionally biased region" description="Basic and acidic residues" evidence="1">
    <location>
        <begin position="23"/>
        <end position="49"/>
    </location>
</feature>
<feature type="compositionally biased region" description="Basic and acidic residues" evidence="1">
    <location>
        <begin position="1"/>
        <end position="15"/>
    </location>
</feature>
<comment type="caution">
    <text evidence="3">The sequence shown here is derived from an EMBL/GenBank/DDBJ whole genome shotgun (WGS) entry which is preliminary data.</text>
</comment>
<keyword evidence="2" id="KW-1133">Transmembrane helix</keyword>
<accession>A0A9D1T9I5</accession>
<reference evidence="3" key="2">
    <citation type="journal article" date="2021" name="PeerJ">
        <title>Extensive microbial diversity within the chicken gut microbiome revealed by metagenomics and culture.</title>
        <authorList>
            <person name="Gilroy R."/>
            <person name="Ravi A."/>
            <person name="Getino M."/>
            <person name="Pursley I."/>
            <person name="Horton D.L."/>
            <person name="Alikhan N.F."/>
            <person name="Baker D."/>
            <person name="Gharbi K."/>
            <person name="Hall N."/>
            <person name="Watson M."/>
            <person name="Adriaenssens E.M."/>
            <person name="Foster-Nyarko E."/>
            <person name="Jarju S."/>
            <person name="Secka A."/>
            <person name="Antonio M."/>
            <person name="Oren A."/>
            <person name="Chaudhuri R.R."/>
            <person name="La Ragione R."/>
            <person name="Hildebrand F."/>
            <person name="Pallen M.J."/>
        </authorList>
    </citation>
    <scope>NUCLEOTIDE SEQUENCE</scope>
    <source>
        <strain evidence="3">ChiBcec6-7307</strain>
    </source>
</reference>
<feature type="region of interest" description="Disordered" evidence="1">
    <location>
        <begin position="93"/>
        <end position="119"/>
    </location>
</feature>
<dbReference type="Proteomes" id="UP000886889">
    <property type="component" value="Unassembled WGS sequence"/>
</dbReference>
<dbReference type="Pfam" id="PF09826">
    <property type="entry name" value="Beta_propel"/>
    <property type="match status" value="1"/>
</dbReference>
<feature type="region of interest" description="Disordered" evidence="1">
    <location>
        <begin position="1"/>
        <end position="61"/>
    </location>
</feature>
<evidence type="ECO:0000313" key="3">
    <source>
        <dbReference type="EMBL" id="HIV23667.1"/>
    </source>
</evidence>
<sequence>MNEKDLLEQLKRSADDVTPPESLRPEHIEKMLLKQFHKEQSAHQDEKEPVSSGKPAGTGKNSRRRISIYRLAGLAAAFAVVIAASWQAGRLSASHTGAPLPSSRTASVNSRTEEETENPEILLQEAETQTIRQAQTAQTESQSDTAAQAEMSLAPLVETIDPAGSYEAVYEALYEAFGSNSGTGIALYGARQEIASSDMAAAESALDTGSSIAEAGQGINASEEASYSTTNTQEANVDEGDLVKTDGTWIYILKANGLVLIVDPDNGSRKPAMSVISQISLEPDHTPQEIYLDGDHLSVITTQYYTEMDTSDENVIASHSGTRTWLYTYDISDRENPVLEGSVSVDGAYSQSRKNGDYMYLFTRYNPTVLDTYGESRIVPATSRGDLKPDQIYLPEYLSYSSYLVAASVNLQDPGEIADQKAVVSVPSTFYVSEESIYIANENWEDSQVRTSLLKLSYRDGSIVGTAAGYVEGYLHDSFSLSEYNGYLRVVTTRYDEDYNESNGLYILDGDLQITGSITDLAPDETIRSARFLGDMGYFVTFRQTDPLFSVDLSDPANPRVLDSLKITGFSTYLHFYSDTLLLGLGYEADEETGVQTGLKLSMFDISDPAHITEVSRLVLDGITWCESLEDYKSILIDPEKNLFGFTCDSRYLVFSYDEEEGFICQFIYDFYQDIISDGQEAAKTPLTGTGTADPDDQADASTPTASMDMMDYLGAETAEDSYTRGLYINDTLYLVRPGRLLAFDMTDGYRQTGELKL</sequence>
<dbReference type="EMBL" id="DVOS01000059">
    <property type="protein sequence ID" value="HIV23667.1"/>
    <property type="molecule type" value="Genomic_DNA"/>
</dbReference>
<reference evidence="3" key="1">
    <citation type="submission" date="2020-10" db="EMBL/GenBank/DDBJ databases">
        <authorList>
            <person name="Gilroy R."/>
        </authorList>
    </citation>
    <scope>NUCLEOTIDE SEQUENCE</scope>
    <source>
        <strain evidence="3">ChiBcec6-7307</strain>
    </source>
</reference>
<evidence type="ECO:0000256" key="2">
    <source>
        <dbReference type="SAM" id="Phobius"/>
    </source>
</evidence>
<name>A0A9D1T9I5_9FIRM</name>
<proteinExistence type="predicted"/>
<evidence type="ECO:0000313" key="4">
    <source>
        <dbReference type="Proteomes" id="UP000886889"/>
    </source>
</evidence>
<keyword evidence="2" id="KW-0812">Transmembrane</keyword>
<gene>
    <name evidence="3" type="ORF">IAC80_06975</name>
</gene>
<dbReference type="AlphaFoldDB" id="A0A9D1T9I5"/>
<keyword evidence="2" id="KW-0472">Membrane</keyword>
<evidence type="ECO:0000256" key="1">
    <source>
        <dbReference type="SAM" id="MobiDB-lite"/>
    </source>
</evidence>
<protein>
    <submittedName>
        <fullName evidence="3">Beta-propeller domain-containing protein</fullName>
    </submittedName>
</protein>
<organism evidence="3 4">
    <name type="scientific">Candidatus Merdiplasma excrementigallinarum</name>
    <dbReference type="NCBI Taxonomy" id="2840864"/>
    <lineage>
        <taxon>Bacteria</taxon>
        <taxon>Bacillati</taxon>
        <taxon>Bacillota</taxon>
        <taxon>Clostridia</taxon>
        <taxon>Lachnospirales</taxon>
        <taxon>Lachnospiraceae</taxon>
        <taxon>Lachnospiraceae incertae sedis</taxon>
        <taxon>Candidatus Merdiplasma</taxon>
    </lineage>
</organism>
<feature type="transmembrane region" description="Helical" evidence="2">
    <location>
        <begin position="68"/>
        <end position="86"/>
    </location>
</feature>